<evidence type="ECO:0000313" key="2">
    <source>
        <dbReference type="EMBL" id="EGN93434.1"/>
    </source>
</evidence>
<gene>
    <name evidence="2" type="ORF">SERLA73DRAFT_156364</name>
</gene>
<organism evidence="3">
    <name type="scientific">Serpula lacrymans var. lacrymans (strain S7.3)</name>
    <name type="common">Dry rot fungus</name>
    <dbReference type="NCBI Taxonomy" id="936435"/>
    <lineage>
        <taxon>Eukaryota</taxon>
        <taxon>Fungi</taxon>
        <taxon>Dikarya</taxon>
        <taxon>Basidiomycota</taxon>
        <taxon>Agaricomycotina</taxon>
        <taxon>Agaricomycetes</taxon>
        <taxon>Agaricomycetidae</taxon>
        <taxon>Boletales</taxon>
        <taxon>Coniophorineae</taxon>
        <taxon>Serpulaceae</taxon>
        <taxon>Serpula</taxon>
    </lineage>
</organism>
<sequence>MDVDSDGESPTQDSVVVINSSEEEQLGSGKKKKLVAARESAEVFRKHTTSDGSKQSLKATCHHDGKKLLPHARLSMLNKDSELQDDFRHYIKSWATDVKVDITNLKKTVKGLALADELDIGEHENLVGKKQQLDSVLSLVKVGEGYVPITKHIKSVNSAGKTKNCDLPDGCLQGGRWRLVFVPTFSKWLGT</sequence>
<reference evidence="3" key="1">
    <citation type="journal article" date="2011" name="Science">
        <title>The plant cell wall-decomposing machinery underlies the functional diversity of forest fungi.</title>
        <authorList>
            <person name="Eastwood D.C."/>
            <person name="Floudas D."/>
            <person name="Binder M."/>
            <person name="Majcherczyk A."/>
            <person name="Schneider P."/>
            <person name="Aerts A."/>
            <person name="Asiegbu F.O."/>
            <person name="Baker S.E."/>
            <person name="Barry K."/>
            <person name="Bendiksby M."/>
            <person name="Blumentritt M."/>
            <person name="Coutinho P.M."/>
            <person name="Cullen D."/>
            <person name="de Vries R.P."/>
            <person name="Gathman A."/>
            <person name="Goodell B."/>
            <person name="Henrissat B."/>
            <person name="Ihrmark K."/>
            <person name="Kauserud H."/>
            <person name="Kohler A."/>
            <person name="LaButti K."/>
            <person name="Lapidus A."/>
            <person name="Lavin J.L."/>
            <person name="Lee Y.-H."/>
            <person name="Lindquist E."/>
            <person name="Lilly W."/>
            <person name="Lucas S."/>
            <person name="Morin E."/>
            <person name="Murat C."/>
            <person name="Oguiza J.A."/>
            <person name="Park J."/>
            <person name="Pisabarro A.G."/>
            <person name="Riley R."/>
            <person name="Rosling A."/>
            <person name="Salamov A."/>
            <person name="Schmidt O."/>
            <person name="Schmutz J."/>
            <person name="Skrede I."/>
            <person name="Stenlid J."/>
            <person name="Wiebenga A."/>
            <person name="Xie X."/>
            <person name="Kuees U."/>
            <person name="Hibbett D.S."/>
            <person name="Hoffmeister D."/>
            <person name="Hoegberg N."/>
            <person name="Martin F."/>
            <person name="Grigoriev I.V."/>
            <person name="Watkinson S.C."/>
        </authorList>
    </citation>
    <scope>NUCLEOTIDE SEQUENCE [LARGE SCALE GENOMIC DNA]</scope>
    <source>
        <strain evidence="3">strain S7.3</strain>
    </source>
</reference>
<dbReference type="HOGENOM" id="CLU_1422211_0_0_1"/>
<dbReference type="EMBL" id="GL945492">
    <property type="protein sequence ID" value="EGN93434.1"/>
    <property type="molecule type" value="Genomic_DNA"/>
</dbReference>
<evidence type="ECO:0000256" key="1">
    <source>
        <dbReference type="SAM" id="MobiDB-lite"/>
    </source>
</evidence>
<keyword evidence="3" id="KW-1185">Reference proteome</keyword>
<dbReference type="OrthoDB" id="2755811at2759"/>
<protein>
    <submittedName>
        <fullName evidence="2">Uncharacterized protein</fullName>
    </submittedName>
</protein>
<dbReference type="AlphaFoldDB" id="F8QE59"/>
<proteinExistence type="predicted"/>
<dbReference type="InParanoid" id="F8QE59"/>
<feature type="compositionally biased region" description="Polar residues" evidence="1">
    <location>
        <begin position="8"/>
        <end position="20"/>
    </location>
</feature>
<name>F8QE59_SERL3</name>
<dbReference type="Proteomes" id="UP000008063">
    <property type="component" value="Unassembled WGS sequence"/>
</dbReference>
<accession>F8QE59</accession>
<feature type="region of interest" description="Disordered" evidence="1">
    <location>
        <begin position="1"/>
        <end position="32"/>
    </location>
</feature>
<evidence type="ECO:0000313" key="3">
    <source>
        <dbReference type="Proteomes" id="UP000008063"/>
    </source>
</evidence>